<feature type="domain" description="Swc3 C-terminal" evidence="3">
    <location>
        <begin position="658"/>
        <end position="699"/>
    </location>
</feature>
<feature type="compositionally biased region" description="Basic and acidic residues" evidence="1">
    <location>
        <begin position="816"/>
        <end position="831"/>
    </location>
</feature>
<dbReference type="STRING" id="763406.A0A1E3NRU6"/>
<name>A0A1E3NRU6_9ASCO</name>
<feature type="compositionally biased region" description="Acidic residues" evidence="1">
    <location>
        <begin position="625"/>
        <end position="636"/>
    </location>
</feature>
<dbReference type="GO" id="GO:0000812">
    <property type="term" value="C:Swr1 complex"/>
    <property type="evidence" value="ECO:0007669"/>
    <property type="project" value="InterPro"/>
</dbReference>
<gene>
    <name evidence="4" type="ORF">PICMEDRAFT_16090</name>
</gene>
<dbReference type="InterPro" id="IPR058986">
    <property type="entry name" value="Swc3_C"/>
</dbReference>
<evidence type="ECO:0000259" key="3">
    <source>
        <dbReference type="Pfam" id="PF26242"/>
    </source>
</evidence>
<feature type="compositionally biased region" description="Basic and acidic residues" evidence="1">
    <location>
        <begin position="465"/>
        <end position="479"/>
    </location>
</feature>
<dbReference type="GO" id="GO:0140849">
    <property type="term" value="F:ATP-dependent H2AZ histone chaperone activity"/>
    <property type="evidence" value="ECO:0007669"/>
    <property type="project" value="InterPro"/>
</dbReference>
<dbReference type="GeneID" id="30177772"/>
<feature type="region of interest" description="Disordered" evidence="1">
    <location>
        <begin position="451"/>
        <end position="506"/>
    </location>
</feature>
<dbReference type="Pfam" id="PF26242">
    <property type="entry name" value="Swc3_C"/>
    <property type="match status" value="2"/>
</dbReference>
<feature type="compositionally biased region" description="Polar residues" evidence="1">
    <location>
        <begin position="241"/>
        <end position="250"/>
    </location>
</feature>
<organism evidence="4 5">
    <name type="scientific">Pichia membranifaciens NRRL Y-2026</name>
    <dbReference type="NCBI Taxonomy" id="763406"/>
    <lineage>
        <taxon>Eukaryota</taxon>
        <taxon>Fungi</taxon>
        <taxon>Dikarya</taxon>
        <taxon>Ascomycota</taxon>
        <taxon>Saccharomycotina</taxon>
        <taxon>Pichiomycetes</taxon>
        <taxon>Pichiales</taxon>
        <taxon>Pichiaceae</taxon>
        <taxon>Pichia</taxon>
    </lineage>
</organism>
<evidence type="ECO:0000256" key="1">
    <source>
        <dbReference type="SAM" id="MobiDB-lite"/>
    </source>
</evidence>
<dbReference type="InterPro" id="IPR037651">
    <property type="entry name" value="Swc3"/>
</dbReference>
<feature type="domain" description="Swc3 C-terminal" evidence="3">
    <location>
        <begin position="811"/>
        <end position="920"/>
    </location>
</feature>
<dbReference type="RefSeq" id="XP_019019396.1">
    <property type="nucleotide sequence ID" value="XM_019161085.1"/>
</dbReference>
<feature type="region of interest" description="Disordered" evidence="1">
    <location>
        <begin position="168"/>
        <end position="391"/>
    </location>
</feature>
<dbReference type="Proteomes" id="UP000094455">
    <property type="component" value="Unassembled WGS sequence"/>
</dbReference>
<dbReference type="EMBL" id="KV454002">
    <property type="protein sequence ID" value="ODQ48283.1"/>
    <property type="molecule type" value="Genomic_DNA"/>
</dbReference>
<protein>
    <submittedName>
        <fullName evidence="4">Uncharacterized protein</fullName>
    </submittedName>
</protein>
<dbReference type="PANTHER" id="PTHR28108:SF1">
    <property type="entry name" value="SWR1-COMPLEX PROTEIN 3"/>
    <property type="match status" value="1"/>
</dbReference>
<dbReference type="AlphaFoldDB" id="A0A1E3NRU6"/>
<feature type="compositionally biased region" description="Basic and acidic residues" evidence="1">
    <location>
        <begin position="529"/>
        <end position="619"/>
    </location>
</feature>
<evidence type="ECO:0000259" key="2">
    <source>
        <dbReference type="Pfam" id="PF24707"/>
    </source>
</evidence>
<accession>A0A1E3NRU6</accession>
<evidence type="ECO:0000313" key="4">
    <source>
        <dbReference type="EMBL" id="ODQ48283.1"/>
    </source>
</evidence>
<proteinExistence type="predicted"/>
<feature type="domain" description="SWR1-complex protein 3" evidence="2">
    <location>
        <begin position="44"/>
        <end position="143"/>
    </location>
</feature>
<evidence type="ECO:0000313" key="5">
    <source>
        <dbReference type="Proteomes" id="UP000094455"/>
    </source>
</evidence>
<feature type="compositionally biased region" description="Acidic residues" evidence="1">
    <location>
        <begin position="696"/>
        <end position="707"/>
    </location>
</feature>
<feature type="compositionally biased region" description="Basic and acidic residues" evidence="1">
    <location>
        <begin position="168"/>
        <end position="211"/>
    </location>
</feature>
<dbReference type="Pfam" id="PF24707">
    <property type="entry name" value="Swc3"/>
    <property type="match status" value="1"/>
</dbReference>
<sequence length="946" mass="110311">MDKQQSPSPGVSSPSAPNKTASILMIQPLENVNKELLYHQRMNRPFKVIQNLPVSKSASELPDYTTMKHPLSVKDSAVLYNSLIVSRFNWIHHIFKTYWTRREQVIRGVDMNKKDKMVRFCNPVLSCSVHTFKVKLFFLKEDEREKAFRVEIEKRKEERLKRRREKLEEMQRRREEKEREEKEKELEREKSKETYLTKMQEDKESLKKEEEYQSLQSKQQAPQPSQSQSQLLPHEVDQHKLLSTHQQQRPQESELMLQPQIKNQPPQQSQPTEKKEMDLGVNSEQIQVQNLKNIAPSGDTQNREETSEVASNTEKVSKPTIKFNQDQPGKKESESKSDETERIQSLPKATHSDSTNFAKTDSDRGSPSSSTASNTKNKSKPDTKDIMSNPESAIMIQNLNVLAKQDPHLNVLMKKVASGSASTEQILEFQKYIQKAKEMGDVTGYMAKLKQKQKEAKANAKSLKKAGDTRSKEEIEAEKQRKKKEKLAKLQSAPIIKPVKLTPEEAKKREEDLLKRAMEMKQEQERLRLEKQRLREEREREKIRLKQERIEQKAREKEEKERLKQLAKKEREQEKEQKRQEKLAEKERARREREERQKEKQLQREKEKVEQKSKSKSDFSGKNNDDDDDDENDEYDDRMAKLNNGDDDEDDDLWNDKLSPLQERYNTGASLVFEFIENPASRFTIPRDTIYELIDNDEEENENEDLDGNISGTDVDATGKIKNENEASASHPKSPYITVLASFLLVHNQKEIDGWERRQAEVKAAKEEKEKKRLEALKAEEEEASKNTIAENARKRRRKRSTWSSSNKRATRASKQAKEIEQFRREEGNFHEEDDELRNASAAEDLRPIPVYSCVTMKLSKIPFRFTSFVLESGNNAEERRKNMEETIKIGTRLPLSQLWYQIDGIKDELLGETLRYNLNRLDYLACGGKKSKALFLKKFGKGGRG</sequence>
<dbReference type="OrthoDB" id="4097064at2759"/>
<reference evidence="4 5" key="1">
    <citation type="journal article" date="2016" name="Proc. Natl. Acad. Sci. U.S.A.">
        <title>Comparative genomics of biotechnologically important yeasts.</title>
        <authorList>
            <person name="Riley R."/>
            <person name="Haridas S."/>
            <person name="Wolfe K.H."/>
            <person name="Lopes M.R."/>
            <person name="Hittinger C.T."/>
            <person name="Goeker M."/>
            <person name="Salamov A.A."/>
            <person name="Wisecaver J.H."/>
            <person name="Long T.M."/>
            <person name="Calvey C.H."/>
            <person name="Aerts A.L."/>
            <person name="Barry K.W."/>
            <person name="Choi C."/>
            <person name="Clum A."/>
            <person name="Coughlan A.Y."/>
            <person name="Deshpande S."/>
            <person name="Douglass A.P."/>
            <person name="Hanson S.J."/>
            <person name="Klenk H.-P."/>
            <person name="LaButti K.M."/>
            <person name="Lapidus A."/>
            <person name="Lindquist E.A."/>
            <person name="Lipzen A.M."/>
            <person name="Meier-Kolthoff J.P."/>
            <person name="Ohm R.A."/>
            <person name="Otillar R.P."/>
            <person name="Pangilinan J.L."/>
            <person name="Peng Y."/>
            <person name="Rokas A."/>
            <person name="Rosa C.A."/>
            <person name="Scheuner C."/>
            <person name="Sibirny A.A."/>
            <person name="Slot J.C."/>
            <person name="Stielow J.B."/>
            <person name="Sun H."/>
            <person name="Kurtzman C.P."/>
            <person name="Blackwell M."/>
            <person name="Grigoriev I.V."/>
            <person name="Jeffries T.W."/>
        </authorList>
    </citation>
    <scope>NUCLEOTIDE SEQUENCE [LARGE SCALE GENOMIC DNA]</scope>
    <source>
        <strain evidence="4 5">NRRL Y-2026</strain>
    </source>
</reference>
<feature type="region of interest" description="Disordered" evidence="1">
    <location>
        <begin position="779"/>
        <end position="841"/>
    </location>
</feature>
<feature type="compositionally biased region" description="Polar residues" evidence="1">
    <location>
        <begin position="260"/>
        <end position="271"/>
    </location>
</feature>
<dbReference type="InterPro" id="IPR057558">
    <property type="entry name" value="Swc3_dom"/>
</dbReference>
<dbReference type="PANTHER" id="PTHR28108">
    <property type="entry name" value="SWR1-COMPLEX PROTEIN 3"/>
    <property type="match status" value="1"/>
</dbReference>
<feature type="compositionally biased region" description="Low complexity" evidence="1">
    <location>
        <begin position="213"/>
        <end position="233"/>
    </location>
</feature>
<keyword evidence="5" id="KW-1185">Reference proteome</keyword>
<feature type="compositionally biased region" description="Polar residues" evidence="1">
    <location>
        <begin position="282"/>
        <end position="292"/>
    </location>
</feature>
<feature type="region of interest" description="Disordered" evidence="1">
    <location>
        <begin position="696"/>
        <end position="717"/>
    </location>
</feature>
<feature type="compositionally biased region" description="Low complexity" evidence="1">
    <location>
        <begin position="366"/>
        <end position="376"/>
    </location>
</feature>
<feature type="compositionally biased region" description="Basic and acidic residues" evidence="1">
    <location>
        <begin position="328"/>
        <end position="342"/>
    </location>
</feature>
<feature type="region of interest" description="Disordered" evidence="1">
    <location>
        <begin position="529"/>
        <end position="657"/>
    </location>
</feature>